<name>A0A420YP57_9PEZI</name>
<dbReference type="PANTHER" id="PTHR28019">
    <property type="entry name" value="CELL MEMBRANE PROTEIN YLR413W-RELATED"/>
    <property type="match status" value="1"/>
</dbReference>
<feature type="compositionally biased region" description="Low complexity" evidence="1">
    <location>
        <begin position="22"/>
        <end position="32"/>
    </location>
</feature>
<reference evidence="3 4" key="1">
    <citation type="submission" date="2018-08" db="EMBL/GenBank/DDBJ databases">
        <title>Draft genome of the lignicolous fungus Coniochaeta pulveracea.</title>
        <authorList>
            <person name="Borstlap C.J."/>
            <person name="De Witt R.N."/>
            <person name="Botha A."/>
            <person name="Volschenk H."/>
        </authorList>
    </citation>
    <scope>NUCLEOTIDE SEQUENCE [LARGE SCALE GENOMIC DNA]</scope>
    <source>
        <strain evidence="3 4">CAB683</strain>
    </source>
</reference>
<organism evidence="3 4">
    <name type="scientific">Coniochaeta pulveracea</name>
    <dbReference type="NCBI Taxonomy" id="177199"/>
    <lineage>
        <taxon>Eukaryota</taxon>
        <taxon>Fungi</taxon>
        <taxon>Dikarya</taxon>
        <taxon>Ascomycota</taxon>
        <taxon>Pezizomycotina</taxon>
        <taxon>Sordariomycetes</taxon>
        <taxon>Sordariomycetidae</taxon>
        <taxon>Coniochaetales</taxon>
        <taxon>Coniochaetaceae</taxon>
        <taxon>Coniochaeta</taxon>
    </lineage>
</organism>
<evidence type="ECO:0000313" key="3">
    <source>
        <dbReference type="EMBL" id="RKU49680.1"/>
    </source>
</evidence>
<dbReference type="GO" id="GO:0031505">
    <property type="term" value="P:fungal-type cell wall organization"/>
    <property type="evidence" value="ECO:0007669"/>
    <property type="project" value="TreeGrafter"/>
</dbReference>
<feature type="transmembrane region" description="Helical" evidence="2">
    <location>
        <begin position="221"/>
        <end position="249"/>
    </location>
</feature>
<keyword evidence="2" id="KW-0812">Transmembrane</keyword>
<sequence>MAIIPSALRPRRNRQTTNGQFSSSLPSSTSSPKPEHYITATNGIKAGVTKADIKRTTRTRRTFVYIASFCYLVSFVFLILVLIGNIHDRPVLREMYFYKLDLSNIIPASVPNSQLINSVTQTLGLHDFYQVGLWNYCEGYNDQGITFCSKPKTLFWWNPVETITGELLAGATIALPSQVVTILTVLRITSQIMFGFFLTGCILTFLFIFLTPLVVKSRWWSLPFAIASFIITILVLAASIIGSVISFVFKYAAEAQQELNIRASVGTRMFVFMWVATGFALAGFIIHAGLGCCCTSRRDIAIGRKPVKRSAVGAAEMRETSPPREA</sequence>
<dbReference type="GO" id="GO:0005886">
    <property type="term" value="C:plasma membrane"/>
    <property type="evidence" value="ECO:0007669"/>
    <property type="project" value="InterPro"/>
</dbReference>
<feature type="transmembrane region" description="Helical" evidence="2">
    <location>
        <begin position="270"/>
        <end position="290"/>
    </location>
</feature>
<feature type="transmembrane region" description="Helical" evidence="2">
    <location>
        <begin position="193"/>
        <end position="215"/>
    </location>
</feature>
<dbReference type="PANTHER" id="PTHR28019:SF2">
    <property type="entry name" value="CELL MEMBRANE PROTEIN YLR413W-RELATED"/>
    <property type="match status" value="1"/>
</dbReference>
<dbReference type="InterPro" id="IPR009571">
    <property type="entry name" value="SUR7/Rim9-like_fungi"/>
</dbReference>
<evidence type="ECO:0000256" key="1">
    <source>
        <dbReference type="SAM" id="MobiDB-lite"/>
    </source>
</evidence>
<evidence type="ECO:0008006" key="5">
    <source>
        <dbReference type="Google" id="ProtNLM"/>
    </source>
</evidence>
<accession>A0A420YP57</accession>
<keyword evidence="2" id="KW-1133">Transmembrane helix</keyword>
<proteinExistence type="predicted"/>
<dbReference type="EMBL" id="QVQW01000001">
    <property type="protein sequence ID" value="RKU49680.1"/>
    <property type="molecule type" value="Genomic_DNA"/>
</dbReference>
<dbReference type="InterPro" id="IPR052413">
    <property type="entry name" value="SUR7_domain"/>
</dbReference>
<gene>
    <name evidence="3" type="ORF">DL546_009800</name>
</gene>
<dbReference type="AlphaFoldDB" id="A0A420YP57"/>
<comment type="caution">
    <text evidence="3">The sequence shown here is derived from an EMBL/GenBank/DDBJ whole genome shotgun (WGS) entry which is preliminary data.</text>
</comment>
<evidence type="ECO:0000313" key="4">
    <source>
        <dbReference type="Proteomes" id="UP000275385"/>
    </source>
</evidence>
<dbReference type="Proteomes" id="UP000275385">
    <property type="component" value="Unassembled WGS sequence"/>
</dbReference>
<evidence type="ECO:0000256" key="2">
    <source>
        <dbReference type="SAM" id="Phobius"/>
    </source>
</evidence>
<keyword evidence="4" id="KW-1185">Reference proteome</keyword>
<keyword evidence="2" id="KW-0472">Membrane</keyword>
<feature type="region of interest" description="Disordered" evidence="1">
    <location>
        <begin position="1"/>
        <end position="36"/>
    </location>
</feature>
<feature type="transmembrane region" description="Helical" evidence="2">
    <location>
        <begin position="63"/>
        <end position="86"/>
    </location>
</feature>
<feature type="transmembrane region" description="Helical" evidence="2">
    <location>
        <begin position="167"/>
        <end position="186"/>
    </location>
</feature>
<protein>
    <recommendedName>
        <fullName evidence="5">Integral membrane protein</fullName>
    </recommendedName>
</protein>
<dbReference type="STRING" id="177199.A0A420YP57"/>
<dbReference type="Pfam" id="PF06687">
    <property type="entry name" value="SUR7"/>
    <property type="match status" value="1"/>
</dbReference>
<dbReference type="GO" id="GO:0051285">
    <property type="term" value="C:cell cortex of cell tip"/>
    <property type="evidence" value="ECO:0007669"/>
    <property type="project" value="TreeGrafter"/>
</dbReference>
<dbReference type="OrthoDB" id="2327445at2759"/>